<feature type="transmembrane region" description="Helical" evidence="10">
    <location>
        <begin position="14"/>
        <end position="36"/>
    </location>
</feature>
<dbReference type="RefSeq" id="WP_058501194.1">
    <property type="nucleotide sequence ID" value="NZ_CAAAJA010000017.1"/>
</dbReference>
<reference evidence="11 12" key="1">
    <citation type="submission" date="2015-11" db="EMBL/GenBank/DDBJ databases">
        <title>Genomic analysis of 38 Legionella species identifies large and diverse effector repertoires.</title>
        <authorList>
            <person name="Burstein D."/>
            <person name="Amaro F."/>
            <person name="Zusman T."/>
            <person name="Lifshitz Z."/>
            <person name="Cohen O."/>
            <person name="Gilbert J.A."/>
            <person name="Pupko T."/>
            <person name="Shuman H.A."/>
            <person name="Segal G."/>
        </authorList>
    </citation>
    <scope>NUCLEOTIDE SEQUENCE [LARGE SCALE GENOMIC DNA]</scope>
    <source>
        <strain evidence="11 12">Bercovier 4</strain>
    </source>
</reference>
<keyword evidence="4" id="KW-1003">Cell membrane</keyword>
<dbReference type="GO" id="GO:0005886">
    <property type="term" value="C:plasma membrane"/>
    <property type="evidence" value="ECO:0007669"/>
    <property type="project" value="UniProtKB-SubCell"/>
</dbReference>
<gene>
    <name evidence="11" type="ORF">Lisr_0820</name>
</gene>
<comment type="caution">
    <text evidence="11">The sequence shown here is derived from an EMBL/GenBank/DDBJ whole genome shotgun (WGS) entry which is preliminary data.</text>
</comment>
<dbReference type="SUPFAM" id="SSF103054">
    <property type="entry name" value="General secretion pathway protein M, EpsM"/>
    <property type="match status" value="1"/>
</dbReference>
<dbReference type="STRING" id="454.Lisr_0820"/>
<evidence type="ECO:0000256" key="6">
    <source>
        <dbReference type="ARBA" id="ARBA00022692"/>
    </source>
</evidence>
<evidence type="ECO:0000256" key="1">
    <source>
        <dbReference type="ARBA" id="ARBA00004377"/>
    </source>
</evidence>
<dbReference type="Gene3D" id="3.30.1360.100">
    <property type="entry name" value="General secretion pathway protein M, EpsM"/>
    <property type="match status" value="1"/>
</dbReference>
<dbReference type="GO" id="GO:0015627">
    <property type="term" value="C:type II protein secretion system complex"/>
    <property type="evidence" value="ECO:0007669"/>
    <property type="project" value="InterPro"/>
</dbReference>
<evidence type="ECO:0000256" key="8">
    <source>
        <dbReference type="ARBA" id="ARBA00022989"/>
    </source>
</evidence>
<keyword evidence="5" id="KW-0997">Cell inner membrane</keyword>
<dbReference type="PATRIC" id="fig|454.4.peg.884"/>
<protein>
    <submittedName>
        <fullName evidence="11">General secretion pathway protein</fullName>
    </submittedName>
</protein>
<evidence type="ECO:0000256" key="2">
    <source>
        <dbReference type="ARBA" id="ARBA00010637"/>
    </source>
</evidence>
<dbReference type="AlphaFoldDB" id="A0A0W0WBR7"/>
<evidence type="ECO:0000256" key="4">
    <source>
        <dbReference type="ARBA" id="ARBA00022475"/>
    </source>
</evidence>
<sequence length="157" mass="18079">MKNYWSGLNERERWMVGIAGICLIVYLFYLLIYAPLKNSVIEKSTQLVEKKDTVVWMQQAKKRKYSTITRKTISNSQLLTLLSDRLKADNLQKYNHQIEQTGAGDIQLSFNEVPFKALLQWLEDLNKNYAMTIKQLNAERSETTGMVKLTLVISAGS</sequence>
<evidence type="ECO:0000256" key="9">
    <source>
        <dbReference type="ARBA" id="ARBA00023136"/>
    </source>
</evidence>
<evidence type="ECO:0000313" key="12">
    <source>
        <dbReference type="Proteomes" id="UP000054761"/>
    </source>
</evidence>
<dbReference type="GO" id="GO:0015628">
    <property type="term" value="P:protein secretion by the type II secretion system"/>
    <property type="evidence" value="ECO:0007669"/>
    <property type="project" value="InterPro"/>
</dbReference>
<keyword evidence="6 10" id="KW-0812">Transmembrane</keyword>
<evidence type="ECO:0000256" key="5">
    <source>
        <dbReference type="ARBA" id="ARBA00022519"/>
    </source>
</evidence>
<evidence type="ECO:0000256" key="3">
    <source>
        <dbReference type="ARBA" id="ARBA00022448"/>
    </source>
</evidence>
<dbReference type="OrthoDB" id="6624834at2"/>
<comment type="similarity">
    <text evidence="2">Belongs to the GSP M family.</text>
</comment>
<organism evidence="11 12">
    <name type="scientific">Legionella israelensis</name>
    <dbReference type="NCBI Taxonomy" id="454"/>
    <lineage>
        <taxon>Bacteria</taxon>
        <taxon>Pseudomonadati</taxon>
        <taxon>Pseudomonadota</taxon>
        <taxon>Gammaproteobacteria</taxon>
        <taxon>Legionellales</taxon>
        <taxon>Legionellaceae</taxon>
        <taxon>Legionella</taxon>
    </lineage>
</organism>
<keyword evidence="8 10" id="KW-1133">Transmembrane helix</keyword>
<dbReference type="EMBL" id="LNYH01000038">
    <property type="protein sequence ID" value="KTD29760.1"/>
    <property type="molecule type" value="Genomic_DNA"/>
</dbReference>
<dbReference type="Pfam" id="PF04612">
    <property type="entry name" value="T2SSM"/>
    <property type="match status" value="1"/>
</dbReference>
<evidence type="ECO:0000256" key="10">
    <source>
        <dbReference type="SAM" id="Phobius"/>
    </source>
</evidence>
<dbReference type="InterPro" id="IPR007690">
    <property type="entry name" value="T2SS_GspM"/>
</dbReference>
<name>A0A0W0WBR7_9GAMM</name>
<proteinExistence type="inferred from homology"/>
<dbReference type="Proteomes" id="UP000054761">
    <property type="component" value="Unassembled WGS sequence"/>
</dbReference>
<keyword evidence="7" id="KW-0653">Protein transport</keyword>
<keyword evidence="9 10" id="KW-0472">Membrane</keyword>
<keyword evidence="3" id="KW-0813">Transport</keyword>
<keyword evidence="12" id="KW-1185">Reference proteome</keyword>
<comment type="subcellular location">
    <subcellularLocation>
        <location evidence="1">Cell inner membrane</location>
        <topology evidence="1">Single-pass membrane protein</topology>
    </subcellularLocation>
</comment>
<dbReference type="InterPro" id="IPR023229">
    <property type="entry name" value="T2SS_M_periplasmic_sf"/>
</dbReference>
<evidence type="ECO:0000256" key="7">
    <source>
        <dbReference type="ARBA" id="ARBA00022927"/>
    </source>
</evidence>
<evidence type="ECO:0000313" key="11">
    <source>
        <dbReference type="EMBL" id="KTD29760.1"/>
    </source>
</evidence>
<accession>A0A0W0WBR7</accession>